<evidence type="ECO:0000313" key="4">
    <source>
        <dbReference type="Proteomes" id="UP000324907"/>
    </source>
</evidence>
<feature type="transmembrane region" description="Helical" evidence="2">
    <location>
        <begin position="536"/>
        <end position="557"/>
    </location>
</feature>
<evidence type="ECO:0000313" key="3">
    <source>
        <dbReference type="EMBL" id="KAA0170766.1"/>
    </source>
</evidence>
<feature type="transmembrane region" description="Helical" evidence="2">
    <location>
        <begin position="215"/>
        <end position="242"/>
    </location>
</feature>
<feature type="compositionally biased region" description="Low complexity" evidence="1">
    <location>
        <begin position="346"/>
        <end position="357"/>
    </location>
</feature>
<dbReference type="EMBL" id="VLTL01000011">
    <property type="protein sequence ID" value="KAA0170766.1"/>
    <property type="molecule type" value="Genomic_DNA"/>
</dbReference>
<feature type="region of interest" description="Disordered" evidence="1">
    <location>
        <begin position="337"/>
        <end position="357"/>
    </location>
</feature>
<keyword evidence="2" id="KW-0472">Membrane</keyword>
<dbReference type="PANTHER" id="PTHR11161">
    <property type="entry name" value="O-ACYLTRANSFERASE"/>
    <property type="match status" value="1"/>
</dbReference>
<dbReference type="InterPro" id="IPR052728">
    <property type="entry name" value="O2_lipid_transport_reg"/>
</dbReference>
<feature type="transmembrane region" description="Helical" evidence="2">
    <location>
        <begin position="304"/>
        <end position="327"/>
    </location>
</feature>
<dbReference type="Proteomes" id="UP000324907">
    <property type="component" value="Unassembled WGS sequence"/>
</dbReference>
<sequence>MLLRNQESRRMLGAWGGASLYIVVDLFLALTGFLAALPLLKPKPSPAPRGAPSRPKEESFLACLECCGLRLAPLRRKFWRIMPPYMLVLGMGALLFHDNKQWPRSYTKSEGLQRLSELFGPGNDWMEASLPTAAANLLHLNSIIPYGGFLIHTWSLGVQYLFWVTFPTVWHVLGLGKGTRLPALALVMTFAHGAFRILCWAKLRTFGGPTDASGFLHFSFYVSFGARCLPMVYGALAAWVLYRAPGLVHSLRANTAVGWTCRVCGIVFTAMGLTGNALWESSFGHPEEHGGLHQALFYLLSKPGGTLCAAALAWWILAAVADIPVLLPASDRPAEPVAAEGCRGAPSPGSSPGSEPESWLTRVMSKDAWKPISAASYWLYLIHPIVYTIGMSAPHFAMPPSELRLPVPHGYGLAIPKEATTFEGMGHPLSAASMPTVAAVTNASVPMGWVPWEVDHWLARVASERGLEAKPHLDIIDLSVGGWLAIALGIWVSFLIAYGLTNLVEPWARRQLRLLWAACGCLGRVLDGVVDVYSFALFIALPILHVAVNGLWFLAVWPEDEEAIIARFSSEAQGRANDARPLRTQEELIPHHSHAGLPVCRHRYDPLLAQAADRLAREYVQLGGCAARPGGGDGVAGHGVERDRGNLA</sequence>
<evidence type="ECO:0000256" key="2">
    <source>
        <dbReference type="SAM" id="Phobius"/>
    </source>
</evidence>
<comment type="caution">
    <text evidence="3">The sequence shown here is derived from an EMBL/GenBank/DDBJ whole genome shotgun (WGS) entry which is preliminary data.</text>
</comment>
<keyword evidence="2" id="KW-1133">Transmembrane helix</keyword>
<proteinExistence type="predicted"/>
<name>A0A5A8DZ58_CAFRO</name>
<keyword evidence="2" id="KW-0812">Transmembrane</keyword>
<feature type="transmembrane region" description="Helical" evidence="2">
    <location>
        <begin position="377"/>
        <end position="397"/>
    </location>
</feature>
<feature type="transmembrane region" description="Helical" evidence="2">
    <location>
        <begin position="480"/>
        <end position="500"/>
    </location>
</feature>
<dbReference type="AlphaFoldDB" id="A0A5A8DZ58"/>
<feature type="transmembrane region" description="Helical" evidence="2">
    <location>
        <begin position="78"/>
        <end position="96"/>
    </location>
</feature>
<gene>
    <name evidence="3" type="ORF">FNF28_01308</name>
</gene>
<organism evidence="3 4">
    <name type="scientific">Cafeteria roenbergensis</name>
    <name type="common">Marine flagellate</name>
    <dbReference type="NCBI Taxonomy" id="33653"/>
    <lineage>
        <taxon>Eukaryota</taxon>
        <taxon>Sar</taxon>
        <taxon>Stramenopiles</taxon>
        <taxon>Bigyra</taxon>
        <taxon>Opalozoa</taxon>
        <taxon>Bicosoecida</taxon>
        <taxon>Cafeteriaceae</taxon>
        <taxon>Cafeteria</taxon>
    </lineage>
</organism>
<reference evidence="3 4" key="1">
    <citation type="submission" date="2019-07" db="EMBL/GenBank/DDBJ databases">
        <title>Genomes of Cafeteria roenbergensis.</title>
        <authorList>
            <person name="Fischer M.G."/>
            <person name="Hackl T."/>
            <person name="Roman M."/>
        </authorList>
    </citation>
    <scope>NUCLEOTIDE SEQUENCE [LARGE SCALE GENOMIC DNA]</scope>
    <source>
        <strain evidence="3 4">RCC970-E3</strain>
    </source>
</reference>
<feature type="transmembrane region" description="Helical" evidence="2">
    <location>
        <begin position="12"/>
        <end position="37"/>
    </location>
</feature>
<feature type="transmembrane region" description="Helical" evidence="2">
    <location>
        <begin position="143"/>
        <end position="163"/>
    </location>
</feature>
<evidence type="ECO:0000256" key="1">
    <source>
        <dbReference type="SAM" id="MobiDB-lite"/>
    </source>
</evidence>
<dbReference type="PANTHER" id="PTHR11161:SF0">
    <property type="entry name" value="O-ACYLTRANSFERASE LIKE PROTEIN"/>
    <property type="match status" value="1"/>
</dbReference>
<accession>A0A5A8DZ58</accession>
<feature type="transmembrane region" description="Helical" evidence="2">
    <location>
        <begin position="183"/>
        <end position="203"/>
    </location>
</feature>
<protein>
    <submittedName>
        <fullName evidence="3">Uncharacterized protein</fullName>
    </submittedName>
</protein>